<accession>A0ABN2JXN0</accession>
<evidence type="ECO:0000256" key="1">
    <source>
        <dbReference type="SAM" id="Phobius"/>
    </source>
</evidence>
<dbReference type="Proteomes" id="UP001500655">
    <property type="component" value="Unassembled WGS sequence"/>
</dbReference>
<evidence type="ECO:0000313" key="2">
    <source>
        <dbReference type="EMBL" id="GAA1742647.1"/>
    </source>
</evidence>
<keyword evidence="1" id="KW-0472">Membrane</keyword>
<gene>
    <name evidence="2" type="ORF">GCM10009681_11870</name>
</gene>
<organism evidence="2 3">
    <name type="scientific">Luedemannella helvata</name>
    <dbReference type="NCBI Taxonomy" id="349315"/>
    <lineage>
        <taxon>Bacteria</taxon>
        <taxon>Bacillati</taxon>
        <taxon>Actinomycetota</taxon>
        <taxon>Actinomycetes</taxon>
        <taxon>Micromonosporales</taxon>
        <taxon>Micromonosporaceae</taxon>
        <taxon>Luedemannella</taxon>
    </lineage>
</organism>
<comment type="caution">
    <text evidence="2">The sequence shown here is derived from an EMBL/GenBank/DDBJ whole genome shotgun (WGS) entry which is preliminary data.</text>
</comment>
<name>A0ABN2JXN0_9ACTN</name>
<keyword evidence="3" id="KW-1185">Reference proteome</keyword>
<keyword evidence="1" id="KW-1133">Transmembrane helix</keyword>
<dbReference type="EMBL" id="BAAALS010000004">
    <property type="protein sequence ID" value="GAA1742647.1"/>
    <property type="molecule type" value="Genomic_DNA"/>
</dbReference>
<feature type="transmembrane region" description="Helical" evidence="1">
    <location>
        <begin position="20"/>
        <end position="41"/>
    </location>
</feature>
<keyword evidence="1" id="KW-0812">Transmembrane</keyword>
<evidence type="ECO:0000313" key="3">
    <source>
        <dbReference type="Proteomes" id="UP001500655"/>
    </source>
</evidence>
<reference evidence="2 3" key="1">
    <citation type="journal article" date="2019" name="Int. J. Syst. Evol. Microbiol.">
        <title>The Global Catalogue of Microorganisms (GCM) 10K type strain sequencing project: providing services to taxonomists for standard genome sequencing and annotation.</title>
        <authorList>
            <consortium name="The Broad Institute Genomics Platform"/>
            <consortium name="The Broad Institute Genome Sequencing Center for Infectious Disease"/>
            <person name="Wu L."/>
            <person name="Ma J."/>
        </authorList>
    </citation>
    <scope>NUCLEOTIDE SEQUENCE [LARGE SCALE GENOMIC DNA]</scope>
    <source>
        <strain evidence="2 3">JCM 13249</strain>
    </source>
</reference>
<protein>
    <submittedName>
        <fullName evidence="2">Uncharacterized protein</fullName>
    </submittedName>
</protein>
<sequence>MATGISKCPPTPGRTFIQEANVRVGSVILVLWLIIGVIAAAQRGYFKGDDTNCAKTSNTIVTIVAGPLNYVGVNPKVDCNPEVPQPSQ</sequence>
<proteinExistence type="predicted"/>